<sequence length="32" mass="3597">MVESFLNCFRTPGLLQVSKFQGPIKRVDSVEA</sequence>
<name>A0AAE8M471_9HYPO</name>
<proteinExistence type="predicted"/>
<evidence type="ECO:0000313" key="1">
    <source>
        <dbReference type="EMBL" id="SPJ73448.1"/>
    </source>
</evidence>
<evidence type="ECO:0000313" key="2">
    <source>
        <dbReference type="Proteomes" id="UP001187734"/>
    </source>
</evidence>
<dbReference type="Proteomes" id="UP001187734">
    <property type="component" value="Unassembled WGS sequence"/>
</dbReference>
<dbReference type="EMBL" id="ONZP01000094">
    <property type="protein sequence ID" value="SPJ73448.1"/>
    <property type="molecule type" value="Genomic_DNA"/>
</dbReference>
<protein>
    <submittedName>
        <fullName evidence="1">Uncharacterized protein</fullName>
    </submittedName>
</protein>
<comment type="caution">
    <text evidence="1">The sequence shown here is derived from an EMBL/GenBank/DDBJ whole genome shotgun (WGS) entry which is preliminary data.</text>
</comment>
<reference evidence="1" key="1">
    <citation type="submission" date="2018-03" db="EMBL/GenBank/DDBJ databases">
        <authorList>
            <person name="Guldener U."/>
        </authorList>
    </citation>
    <scope>NUCLEOTIDE SEQUENCE</scope>
</reference>
<dbReference type="AlphaFoldDB" id="A0AAE8M471"/>
<accession>A0AAE8M471</accession>
<organism evidence="1 2">
    <name type="scientific">Fusarium torulosum</name>
    <dbReference type="NCBI Taxonomy" id="33205"/>
    <lineage>
        <taxon>Eukaryota</taxon>
        <taxon>Fungi</taxon>
        <taxon>Dikarya</taxon>
        <taxon>Ascomycota</taxon>
        <taxon>Pezizomycotina</taxon>
        <taxon>Sordariomycetes</taxon>
        <taxon>Hypocreomycetidae</taxon>
        <taxon>Hypocreales</taxon>
        <taxon>Nectriaceae</taxon>
        <taxon>Fusarium</taxon>
    </lineage>
</organism>
<keyword evidence="2" id="KW-1185">Reference proteome</keyword>
<gene>
    <name evidence="1" type="ORF">FTOL_03178</name>
</gene>